<keyword evidence="3" id="KW-1185">Reference proteome</keyword>
<accession>A0A928UZQ6</accession>
<sequence length="154" mass="17240">MKLSNLFFLVLLLVSVVSCSDDSYIMPNTLTGTGEQGTGIEGKWKWDYTAKKITHPNGSVEDTKITPELGEIVYNFDNNGNYVITLIILQMDNGSYTVSADGKRLNLISEYEGEEAYEILSMTKTSLVLFDLNANDESQNDEVTENTLYFTKKP</sequence>
<organism evidence="2 3">
    <name type="scientific">Sphingobacterium hungaricum</name>
    <dbReference type="NCBI Taxonomy" id="2082723"/>
    <lineage>
        <taxon>Bacteria</taxon>
        <taxon>Pseudomonadati</taxon>
        <taxon>Bacteroidota</taxon>
        <taxon>Sphingobacteriia</taxon>
        <taxon>Sphingobacteriales</taxon>
        <taxon>Sphingobacteriaceae</taxon>
        <taxon>Sphingobacterium</taxon>
    </lineage>
</organism>
<evidence type="ECO:0000313" key="3">
    <source>
        <dbReference type="Proteomes" id="UP000616201"/>
    </source>
</evidence>
<keyword evidence="1" id="KW-0732">Signal</keyword>
<evidence type="ECO:0000256" key="1">
    <source>
        <dbReference type="SAM" id="SignalP"/>
    </source>
</evidence>
<protein>
    <recommendedName>
        <fullName evidence="4">Lipocalin-like domain-containing protein</fullName>
    </recommendedName>
</protein>
<gene>
    <name evidence="2" type="ORF">C4F49_15395</name>
</gene>
<dbReference type="AlphaFoldDB" id="A0A928UZQ6"/>
<feature type="signal peptide" evidence="1">
    <location>
        <begin position="1"/>
        <end position="20"/>
    </location>
</feature>
<evidence type="ECO:0000313" key="2">
    <source>
        <dbReference type="EMBL" id="MBE8715068.1"/>
    </source>
</evidence>
<dbReference type="EMBL" id="PRDK01000009">
    <property type="protein sequence ID" value="MBE8715068.1"/>
    <property type="molecule type" value="Genomic_DNA"/>
</dbReference>
<feature type="chain" id="PRO_5037759150" description="Lipocalin-like domain-containing protein" evidence="1">
    <location>
        <begin position="21"/>
        <end position="154"/>
    </location>
</feature>
<proteinExistence type="predicted"/>
<comment type="caution">
    <text evidence="2">The sequence shown here is derived from an EMBL/GenBank/DDBJ whole genome shotgun (WGS) entry which is preliminary data.</text>
</comment>
<name>A0A928UZQ6_9SPHI</name>
<dbReference type="Proteomes" id="UP000616201">
    <property type="component" value="Unassembled WGS sequence"/>
</dbReference>
<dbReference type="PROSITE" id="PS51257">
    <property type="entry name" value="PROKAR_LIPOPROTEIN"/>
    <property type="match status" value="1"/>
</dbReference>
<evidence type="ECO:0008006" key="4">
    <source>
        <dbReference type="Google" id="ProtNLM"/>
    </source>
</evidence>
<reference evidence="2" key="1">
    <citation type="submission" date="2018-02" db="EMBL/GenBank/DDBJ databases">
        <authorList>
            <person name="Vasarhelyi B.M."/>
            <person name="Deshmukh S."/>
            <person name="Balint B."/>
            <person name="Kukolya J."/>
        </authorList>
    </citation>
    <scope>NUCLEOTIDE SEQUENCE</scope>
    <source>
        <strain evidence="2">KB22</strain>
    </source>
</reference>
<dbReference type="RefSeq" id="WP_196936921.1">
    <property type="nucleotide sequence ID" value="NZ_MU158698.1"/>
</dbReference>